<name>A0A8S1VWC5_9CILI</name>
<keyword evidence="2" id="KW-1185">Reference proteome</keyword>
<comment type="caution">
    <text evidence="1">The sequence shown here is derived from an EMBL/GenBank/DDBJ whole genome shotgun (WGS) entry which is preliminary data.</text>
</comment>
<dbReference type="AlphaFoldDB" id="A0A8S1VWC5"/>
<dbReference type="EMBL" id="CAJJDO010000070">
    <property type="protein sequence ID" value="CAD8178586.1"/>
    <property type="molecule type" value="Genomic_DNA"/>
</dbReference>
<proteinExistence type="predicted"/>
<evidence type="ECO:0000313" key="2">
    <source>
        <dbReference type="Proteomes" id="UP000689195"/>
    </source>
</evidence>
<protein>
    <submittedName>
        <fullName evidence="1">Uncharacterized protein</fullName>
    </submittedName>
</protein>
<accession>A0A8S1VWC5</accession>
<evidence type="ECO:0000313" key="1">
    <source>
        <dbReference type="EMBL" id="CAD8178586.1"/>
    </source>
</evidence>
<dbReference type="Proteomes" id="UP000689195">
    <property type="component" value="Unassembled WGS sequence"/>
</dbReference>
<sequence>MKFFQGLMRSQLRYKQDREKAQEAQDEFLEYVQRQVYL</sequence>
<gene>
    <name evidence="1" type="ORF">PPENT_87.1.T0700005</name>
</gene>
<organism evidence="1 2">
    <name type="scientific">Paramecium pentaurelia</name>
    <dbReference type="NCBI Taxonomy" id="43138"/>
    <lineage>
        <taxon>Eukaryota</taxon>
        <taxon>Sar</taxon>
        <taxon>Alveolata</taxon>
        <taxon>Ciliophora</taxon>
        <taxon>Intramacronucleata</taxon>
        <taxon>Oligohymenophorea</taxon>
        <taxon>Peniculida</taxon>
        <taxon>Parameciidae</taxon>
        <taxon>Paramecium</taxon>
    </lineage>
</organism>
<reference evidence="1" key="1">
    <citation type="submission" date="2021-01" db="EMBL/GenBank/DDBJ databases">
        <authorList>
            <consortium name="Genoscope - CEA"/>
            <person name="William W."/>
        </authorList>
    </citation>
    <scope>NUCLEOTIDE SEQUENCE</scope>
</reference>